<name>A0A926E5X5_9FIRM</name>
<gene>
    <name evidence="8" type="ORF">H8710_06895</name>
</gene>
<keyword evidence="6" id="KW-0479">Metal-binding</keyword>
<proteinExistence type="inferred from homology"/>
<dbReference type="RefSeq" id="WP_249294781.1">
    <property type="nucleotide sequence ID" value="NZ_JACRSV010000002.1"/>
</dbReference>
<dbReference type="GO" id="GO:0016020">
    <property type="term" value="C:membrane"/>
    <property type="evidence" value="ECO:0007669"/>
    <property type="project" value="InterPro"/>
</dbReference>
<keyword evidence="6" id="KW-0862">Zinc</keyword>
<dbReference type="InterPro" id="IPR005744">
    <property type="entry name" value="Hy-lIII"/>
</dbReference>
<protein>
    <submittedName>
        <fullName evidence="8">Hemolysin III family protein</fullName>
    </submittedName>
</protein>
<dbReference type="GO" id="GO:0012505">
    <property type="term" value="C:endomembrane system"/>
    <property type="evidence" value="ECO:0007669"/>
    <property type="project" value="UniProtKB-SubCell"/>
</dbReference>
<dbReference type="Pfam" id="PF03006">
    <property type="entry name" value="HlyIII"/>
    <property type="match status" value="1"/>
</dbReference>
<feature type="transmembrane region" description="Helical" evidence="7">
    <location>
        <begin position="56"/>
        <end position="74"/>
    </location>
</feature>
<dbReference type="AlphaFoldDB" id="A0A926E5X5"/>
<evidence type="ECO:0000256" key="3">
    <source>
        <dbReference type="ARBA" id="ARBA00022692"/>
    </source>
</evidence>
<evidence type="ECO:0000256" key="2">
    <source>
        <dbReference type="ARBA" id="ARBA00008488"/>
    </source>
</evidence>
<keyword evidence="3 7" id="KW-0812">Transmembrane</keyword>
<evidence type="ECO:0000256" key="5">
    <source>
        <dbReference type="ARBA" id="ARBA00023136"/>
    </source>
</evidence>
<evidence type="ECO:0000256" key="6">
    <source>
        <dbReference type="PIRSR" id="PIRSR604254-1"/>
    </source>
</evidence>
<feature type="binding site" evidence="6">
    <location>
        <position position="194"/>
    </location>
    <ligand>
        <name>Zn(2+)</name>
        <dbReference type="ChEBI" id="CHEBI:29105"/>
    </ligand>
</feature>
<feature type="binding site" evidence="6">
    <location>
        <position position="198"/>
    </location>
    <ligand>
        <name>Zn(2+)</name>
        <dbReference type="ChEBI" id="CHEBI:29105"/>
    </ligand>
</feature>
<evidence type="ECO:0000256" key="1">
    <source>
        <dbReference type="ARBA" id="ARBA00004127"/>
    </source>
</evidence>
<dbReference type="PANTHER" id="PTHR20855">
    <property type="entry name" value="ADIPOR/PROGESTIN RECEPTOR-RELATED"/>
    <property type="match status" value="1"/>
</dbReference>
<dbReference type="PANTHER" id="PTHR20855:SF129">
    <property type="entry name" value="HEMOLYSIN-3 HOMOLOG"/>
    <property type="match status" value="1"/>
</dbReference>
<evidence type="ECO:0000313" key="8">
    <source>
        <dbReference type="EMBL" id="MBC8559796.1"/>
    </source>
</evidence>
<evidence type="ECO:0000256" key="7">
    <source>
        <dbReference type="SAM" id="Phobius"/>
    </source>
</evidence>
<feature type="transmembrane region" description="Helical" evidence="7">
    <location>
        <begin position="142"/>
        <end position="160"/>
    </location>
</feature>
<comment type="subcellular location">
    <subcellularLocation>
        <location evidence="1">Endomembrane system</location>
        <topology evidence="1">Multi-pass membrane protein</topology>
    </subcellularLocation>
</comment>
<feature type="binding site" evidence="6">
    <location>
        <position position="72"/>
    </location>
    <ligand>
        <name>Zn(2+)</name>
        <dbReference type="ChEBI" id="CHEBI:29105"/>
    </ligand>
</feature>
<feature type="transmembrane region" description="Helical" evidence="7">
    <location>
        <begin position="81"/>
        <end position="99"/>
    </location>
</feature>
<keyword evidence="5 7" id="KW-0472">Membrane</keyword>
<dbReference type="GO" id="GO:0140911">
    <property type="term" value="F:pore-forming activity"/>
    <property type="evidence" value="ECO:0007669"/>
    <property type="project" value="InterPro"/>
</dbReference>
<dbReference type="GO" id="GO:0046872">
    <property type="term" value="F:metal ion binding"/>
    <property type="evidence" value="ECO:0007669"/>
    <property type="project" value="UniProtKB-KW"/>
</dbReference>
<dbReference type="InterPro" id="IPR004254">
    <property type="entry name" value="AdipoR/HlyIII-related"/>
</dbReference>
<feature type="transmembrane region" description="Helical" evidence="7">
    <location>
        <begin position="21"/>
        <end position="44"/>
    </location>
</feature>
<evidence type="ECO:0000313" key="9">
    <source>
        <dbReference type="Proteomes" id="UP000610760"/>
    </source>
</evidence>
<keyword evidence="9" id="KW-1185">Reference proteome</keyword>
<organism evidence="8 9">
    <name type="scientific">Fumia xinanensis</name>
    <dbReference type="NCBI Taxonomy" id="2763659"/>
    <lineage>
        <taxon>Bacteria</taxon>
        <taxon>Bacillati</taxon>
        <taxon>Bacillota</taxon>
        <taxon>Clostridia</taxon>
        <taxon>Eubacteriales</taxon>
        <taxon>Oscillospiraceae</taxon>
        <taxon>Fumia</taxon>
    </lineage>
</organism>
<comment type="caution">
    <text evidence="8">The sequence shown here is derived from an EMBL/GenBank/DDBJ whole genome shotgun (WGS) entry which is preliminary data.</text>
</comment>
<accession>A0A926E5X5</accession>
<reference evidence="8" key="1">
    <citation type="submission" date="2020-08" db="EMBL/GenBank/DDBJ databases">
        <title>Genome public.</title>
        <authorList>
            <person name="Liu C."/>
            <person name="Sun Q."/>
        </authorList>
    </citation>
    <scope>NUCLEOTIDE SEQUENCE</scope>
    <source>
        <strain evidence="8">NSJ-33</strain>
    </source>
</reference>
<feature type="transmembrane region" description="Helical" evidence="7">
    <location>
        <begin position="166"/>
        <end position="185"/>
    </location>
</feature>
<keyword evidence="4 7" id="KW-1133">Transmembrane helix</keyword>
<feature type="transmembrane region" description="Helical" evidence="7">
    <location>
        <begin position="197"/>
        <end position="218"/>
    </location>
</feature>
<dbReference type="Proteomes" id="UP000610760">
    <property type="component" value="Unassembled WGS sequence"/>
</dbReference>
<feature type="transmembrane region" description="Helical" evidence="7">
    <location>
        <begin position="105"/>
        <end position="130"/>
    </location>
</feature>
<sequence>MSGIPKKNSYGYTLGEEIANAVTHGLGTLLAAAGTVIMIVFAALTGDPWRIVSASIYGFSLIILFTMSTIYHALAPNRAKYVFRIFDHTTIYLLIAGSYTPITLVLLHGAFGWVLFGIVWGVCILGIVLNSISVERFKKISMVFYIIAGWAIVLAIVPMIKSMASAGLWLMLIGGLCYTGGIIFYKLKSVKFMHSIWHLFVLAGAVLHYFAILFYIIMV</sequence>
<dbReference type="EMBL" id="JACRSV010000002">
    <property type="protein sequence ID" value="MBC8559796.1"/>
    <property type="molecule type" value="Genomic_DNA"/>
</dbReference>
<dbReference type="NCBIfam" id="TIGR01065">
    <property type="entry name" value="hlyIII"/>
    <property type="match status" value="1"/>
</dbReference>
<comment type="similarity">
    <text evidence="2">Belongs to the UPF0073 (Hly-III) family.</text>
</comment>
<evidence type="ECO:0000256" key="4">
    <source>
        <dbReference type="ARBA" id="ARBA00022989"/>
    </source>
</evidence>